<dbReference type="PIRSF" id="PIRSF006487">
    <property type="entry name" value="GcvT"/>
    <property type="match status" value="1"/>
</dbReference>
<evidence type="ECO:0000256" key="6">
    <source>
        <dbReference type="ARBA" id="ARBA00047665"/>
    </source>
</evidence>
<evidence type="ECO:0000256" key="3">
    <source>
        <dbReference type="ARBA" id="ARBA00022576"/>
    </source>
</evidence>
<dbReference type="InterPro" id="IPR022903">
    <property type="entry name" value="GcvT_bac"/>
</dbReference>
<dbReference type="SUPFAM" id="SSF103025">
    <property type="entry name" value="Folate-binding domain"/>
    <property type="match status" value="1"/>
</dbReference>
<dbReference type="RefSeq" id="WP_029159145.1">
    <property type="nucleotide sequence ID" value="NZ_CP009933.1"/>
</dbReference>
<feature type="domain" description="GCVT N-terminal" evidence="9">
    <location>
        <begin position="10"/>
        <end position="266"/>
    </location>
</feature>
<dbReference type="EC" id="2.1.2.10" evidence="2 7"/>
<reference evidence="11 12" key="1">
    <citation type="journal article" date="2015" name="J. Biotechnol.">
        <title>Complete genome sequence of a malodorant-producing acetogen, Clostridium scatologenes ATCC 25775(T).</title>
        <authorList>
            <person name="Zhu Z."/>
            <person name="Guo T."/>
            <person name="Zheng H."/>
            <person name="Song T."/>
            <person name="Ouyang P."/>
            <person name="Xie J."/>
        </authorList>
    </citation>
    <scope>NUCLEOTIDE SEQUENCE [LARGE SCALE GENOMIC DNA]</scope>
    <source>
        <strain evidence="11 12">ATCC 25775</strain>
    </source>
</reference>
<evidence type="ECO:0000256" key="4">
    <source>
        <dbReference type="ARBA" id="ARBA00022679"/>
    </source>
</evidence>
<dbReference type="InterPro" id="IPR006222">
    <property type="entry name" value="GCVT_N"/>
</dbReference>
<evidence type="ECO:0000256" key="8">
    <source>
        <dbReference type="PIRSR" id="PIRSR006487-1"/>
    </source>
</evidence>
<evidence type="ECO:0000256" key="5">
    <source>
        <dbReference type="ARBA" id="ARBA00031395"/>
    </source>
</evidence>
<keyword evidence="4 7" id="KW-0808">Transferase</keyword>
<dbReference type="HAMAP" id="MF_00259">
    <property type="entry name" value="GcvT"/>
    <property type="match status" value="1"/>
</dbReference>
<dbReference type="InterPro" id="IPR013977">
    <property type="entry name" value="GcvT_C"/>
</dbReference>
<evidence type="ECO:0000313" key="12">
    <source>
        <dbReference type="Proteomes" id="UP000033115"/>
    </source>
</evidence>
<dbReference type="EMBL" id="CP009933">
    <property type="protein sequence ID" value="AKA70970.1"/>
    <property type="molecule type" value="Genomic_DNA"/>
</dbReference>
<keyword evidence="3 7" id="KW-0032">Aminotransferase</keyword>
<dbReference type="GO" id="GO:0008483">
    <property type="term" value="F:transaminase activity"/>
    <property type="evidence" value="ECO:0007669"/>
    <property type="project" value="UniProtKB-KW"/>
</dbReference>
<evidence type="ECO:0000259" key="9">
    <source>
        <dbReference type="Pfam" id="PF01571"/>
    </source>
</evidence>
<dbReference type="FunFam" id="4.10.1250.10:FF:000001">
    <property type="entry name" value="Aminomethyltransferase"/>
    <property type="match status" value="1"/>
</dbReference>
<dbReference type="InterPro" id="IPR029043">
    <property type="entry name" value="GcvT/YgfZ_C"/>
</dbReference>
<dbReference type="FunFam" id="3.30.70.1400:FF:000001">
    <property type="entry name" value="Aminomethyltransferase"/>
    <property type="match status" value="1"/>
</dbReference>
<dbReference type="GO" id="GO:0019464">
    <property type="term" value="P:glycine decarboxylation via glycine cleavage system"/>
    <property type="evidence" value="ECO:0007669"/>
    <property type="project" value="UniProtKB-UniRule"/>
</dbReference>
<comment type="similarity">
    <text evidence="1 7">Belongs to the GcvT family.</text>
</comment>
<comment type="catalytic activity">
    <reaction evidence="6 7">
        <text>N(6)-[(R)-S(8)-aminomethyldihydrolipoyl]-L-lysyl-[protein] + (6S)-5,6,7,8-tetrahydrofolate = N(6)-[(R)-dihydrolipoyl]-L-lysyl-[protein] + (6R)-5,10-methylene-5,6,7,8-tetrahydrofolate + NH4(+)</text>
        <dbReference type="Rhea" id="RHEA:16945"/>
        <dbReference type="Rhea" id="RHEA-COMP:10475"/>
        <dbReference type="Rhea" id="RHEA-COMP:10492"/>
        <dbReference type="ChEBI" id="CHEBI:15636"/>
        <dbReference type="ChEBI" id="CHEBI:28938"/>
        <dbReference type="ChEBI" id="CHEBI:57453"/>
        <dbReference type="ChEBI" id="CHEBI:83100"/>
        <dbReference type="ChEBI" id="CHEBI:83143"/>
        <dbReference type="EC" id="2.1.2.10"/>
    </reaction>
</comment>
<dbReference type="Pfam" id="PF08669">
    <property type="entry name" value="GCV_T_C"/>
    <property type="match status" value="1"/>
</dbReference>
<feature type="binding site" evidence="8">
    <location>
        <position position="199"/>
    </location>
    <ligand>
        <name>substrate</name>
    </ligand>
</feature>
<dbReference type="PANTHER" id="PTHR43757:SF2">
    <property type="entry name" value="AMINOMETHYLTRANSFERASE, MITOCHONDRIAL"/>
    <property type="match status" value="1"/>
</dbReference>
<comment type="subunit">
    <text evidence="7">The glycine cleavage system is composed of four proteins: P, T, L and H.</text>
</comment>
<dbReference type="Gene3D" id="3.30.1360.120">
    <property type="entry name" value="Probable tRNA modification gtpase trme, domain 1"/>
    <property type="match status" value="1"/>
</dbReference>
<keyword evidence="12" id="KW-1185">Reference proteome</keyword>
<dbReference type="Pfam" id="PF01571">
    <property type="entry name" value="GCV_T"/>
    <property type="match status" value="1"/>
</dbReference>
<protein>
    <recommendedName>
        <fullName evidence="2 7">Aminomethyltransferase</fullName>
        <ecNumber evidence="2 7">2.1.2.10</ecNumber>
    </recommendedName>
    <alternativeName>
        <fullName evidence="5 7">Glycine cleavage system T protein</fullName>
    </alternativeName>
</protein>
<gene>
    <name evidence="7" type="primary">gcvT</name>
    <name evidence="11" type="ORF">CSCA_3845</name>
</gene>
<evidence type="ECO:0000256" key="7">
    <source>
        <dbReference type="HAMAP-Rule" id="MF_00259"/>
    </source>
</evidence>
<dbReference type="GO" id="GO:0005829">
    <property type="term" value="C:cytosol"/>
    <property type="evidence" value="ECO:0007669"/>
    <property type="project" value="TreeGrafter"/>
</dbReference>
<proteinExistence type="inferred from homology"/>
<dbReference type="STRING" id="1548.CSCA_3845"/>
<dbReference type="NCBIfam" id="TIGR00528">
    <property type="entry name" value="gcvT"/>
    <property type="match status" value="1"/>
</dbReference>
<feature type="domain" description="Aminomethyltransferase C-terminal" evidence="10">
    <location>
        <begin position="285"/>
        <end position="363"/>
    </location>
</feature>
<comment type="function">
    <text evidence="7">The glycine cleavage system catalyzes the degradation of glycine.</text>
</comment>
<dbReference type="FunFam" id="2.40.30.110:FF:000003">
    <property type="entry name" value="Aminomethyltransferase"/>
    <property type="match status" value="1"/>
</dbReference>
<dbReference type="Gene3D" id="3.30.70.1400">
    <property type="entry name" value="Aminomethyltransferase beta-barrel domains"/>
    <property type="match status" value="1"/>
</dbReference>
<dbReference type="InterPro" id="IPR027266">
    <property type="entry name" value="TrmE/GcvT-like"/>
</dbReference>
<dbReference type="Proteomes" id="UP000033115">
    <property type="component" value="Chromosome"/>
</dbReference>
<sequence>MGDLKKTPLFDVYPRYGGKIIDFAGWALPVQYQGIVAEHEAVRNAAGIFDVSHMGEVEVKGKDALKFVQNIITNDASILENNQALYSPMCYENGGTVDDILVYKYADDYFYIVINAGNIDKDFKWMMDHKYNLAVDIVNISPDICEFAVQGPKAQMILQKIVNIDLEKIKFFYCERNVKVNNIDCMVSRTGYTGEDGFEIFCNAKDGESIWVKLLEVGKDDGLMPVGLGCRDTLRFEASLPLYGNELTEDISPLEAGIGFFVKLNKDEFIGKEALMKQKSQGLKRKIVGFEMKDRGIPRHGYKVQVNDEEIGVVTTGYKSPSLNKNIGLALVKAEYANLGKEIEIIIRNKGVKAEIIDKKFYKKNYKK</sequence>
<dbReference type="HOGENOM" id="CLU_007884_10_2_9"/>
<dbReference type="PANTHER" id="PTHR43757">
    <property type="entry name" value="AMINOMETHYLTRANSFERASE"/>
    <property type="match status" value="1"/>
</dbReference>
<organism evidence="11 12">
    <name type="scientific">Clostridium scatologenes</name>
    <dbReference type="NCBI Taxonomy" id="1548"/>
    <lineage>
        <taxon>Bacteria</taxon>
        <taxon>Bacillati</taxon>
        <taxon>Bacillota</taxon>
        <taxon>Clostridia</taxon>
        <taxon>Eubacteriales</taxon>
        <taxon>Clostridiaceae</taxon>
        <taxon>Clostridium</taxon>
    </lineage>
</organism>
<evidence type="ECO:0000313" key="11">
    <source>
        <dbReference type="EMBL" id="AKA70970.1"/>
    </source>
</evidence>
<dbReference type="Gene3D" id="4.10.1250.10">
    <property type="entry name" value="Aminomethyltransferase fragment"/>
    <property type="match status" value="1"/>
</dbReference>
<evidence type="ECO:0000256" key="1">
    <source>
        <dbReference type="ARBA" id="ARBA00008609"/>
    </source>
</evidence>
<dbReference type="InterPro" id="IPR006223">
    <property type="entry name" value="GcvT"/>
</dbReference>
<accession>A0A0E3K2N6</accession>
<dbReference type="InterPro" id="IPR028896">
    <property type="entry name" value="GcvT/YgfZ/DmdA"/>
</dbReference>
<dbReference type="AlphaFoldDB" id="A0A0E3K2N6"/>
<dbReference type="Gene3D" id="2.40.30.110">
    <property type="entry name" value="Aminomethyltransferase beta-barrel domains"/>
    <property type="match status" value="1"/>
</dbReference>
<name>A0A0E3K2N6_CLOSL</name>
<evidence type="ECO:0000259" key="10">
    <source>
        <dbReference type="Pfam" id="PF08669"/>
    </source>
</evidence>
<dbReference type="KEGG" id="csq:CSCA_3845"/>
<dbReference type="GO" id="GO:0005960">
    <property type="term" value="C:glycine cleavage complex"/>
    <property type="evidence" value="ECO:0007669"/>
    <property type="project" value="InterPro"/>
</dbReference>
<dbReference type="SUPFAM" id="SSF101790">
    <property type="entry name" value="Aminomethyltransferase beta-barrel domain"/>
    <property type="match status" value="1"/>
</dbReference>
<dbReference type="NCBIfam" id="NF001567">
    <property type="entry name" value="PRK00389.1"/>
    <property type="match status" value="1"/>
</dbReference>
<evidence type="ECO:0000256" key="2">
    <source>
        <dbReference type="ARBA" id="ARBA00012616"/>
    </source>
</evidence>
<dbReference type="GO" id="GO:0004047">
    <property type="term" value="F:aminomethyltransferase activity"/>
    <property type="evidence" value="ECO:0007669"/>
    <property type="project" value="UniProtKB-UniRule"/>
</dbReference>